<dbReference type="EMBL" id="JAOB01000060">
    <property type="protein sequence ID" value="EUA30513.1"/>
    <property type="molecule type" value="Genomic_DNA"/>
</dbReference>
<protein>
    <submittedName>
        <fullName evidence="3">Protein family F420-dependent oxidoreductase</fullName>
        <ecNumber evidence="3">1.-.-.-</ecNumber>
    </submittedName>
</protein>
<name>X8AHL3_MYCXE</name>
<accession>X8AHL3</accession>
<reference evidence="3" key="1">
    <citation type="submission" date="2014-01" db="EMBL/GenBank/DDBJ databases">
        <authorList>
            <person name="Brown-Elliot B."/>
            <person name="Wallace R."/>
            <person name="Lenaerts A."/>
            <person name="Ordway D."/>
            <person name="DeGroote M.A."/>
            <person name="Parker T."/>
            <person name="Sizemore C."/>
            <person name="Tallon L.J."/>
            <person name="Sadzewicz L.K."/>
            <person name="Sengamalay N."/>
            <person name="Fraser C.M."/>
            <person name="Hine E."/>
            <person name="Shefchek K.A."/>
            <person name="Das S.P."/>
            <person name="Tettelin H."/>
        </authorList>
    </citation>
    <scope>NUCLEOTIDE SEQUENCE [LARGE SCALE GENOMIC DNA]</scope>
    <source>
        <strain evidence="3">4042</strain>
    </source>
</reference>
<organism evidence="3">
    <name type="scientific">Mycobacterium xenopi 4042</name>
    <dbReference type="NCBI Taxonomy" id="1299334"/>
    <lineage>
        <taxon>Bacteria</taxon>
        <taxon>Bacillati</taxon>
        <taxon>Actinomycetota</taxon>
        <taxon>Actinomycetes</taxon>
        <taxon>Mycobacteriales</taxon>
        <taxon>Mycobacteriaceae</taxon>
        <taxon>Mycobacterium</taxon>
    </lineage>
</organism>
<keyword evidence="2" id="KW-0732">Signal</keyword>
<feature type="chain" id="PRO_5039382445" evidence="2">
    <location>
        <begin position="20"/>
        <end position="58"/>
    </location>
</feature>
<dbReference type="GO" id="GO:0016491">
    <property type="term" value="F:oxidoreductase activity"/>
    <property type="evidence" value="ECO:0007669"/>
    <property type="project" value="UniProtKB-KW"/>
</dbReference>
<dbReference type="AlphaFoldDB" id="X8AHL3"/>
<sequence>MAPLPVLVAALGPVMLALAGSAPTGPCCGWPTNGRVPNMWSRASPRPPTMQAGQRRVS</sequence>
<feature type="signal peptide" evidence="2">
    <location>
        <begin position="1"/>
        <end position="19"/>
    </location>
</feature>
<evidence type="ECO:0000256" key="2">
    <source>
        <dbReference type="SAM" id="SignalP"/>
    </source>
</evidence>
<dbReference type="EC" id="1.-.-.-" evidence="3"/>
<feature type="region of interest" description="Disordered" evidence="1">
    <location>
        <begin position="36"/>
        <end position="58"/>
    </location>
</feature>
<gene>
    <name evidence="3" type="ORF">I553_4770</name>
</gene>
<evidence type="ECO:0000313" key="3">
    <source>
        <dbReference type="EMBL" id="EUA30513.1"/>
    </source>
</evidence>
<keyword evidence="3" id="KW-0560">Oxidoreductase</keyword>
<proteinExistence type="predicted"/>
<evidence type="ECO:0000256" key="1">
    <source>
        <dbReference type="SAM" id="MobiDB-lite"/>
    </source>
</evidence>
<comment type="caution">
    <text evidence="3">The sequence shown here is derived from an EMBL/GenBank/DDBJ whole genome shotgun (WGS) entry which is preliminary data.</text>
</comment>